<evidence type="ECO:0000256" key="1">
    <source>
        <dbReference type="SAM" id="MobiDB-lite"/>
    </source>
</evidence>
<feature type="compositionally biased region" description="Basic and acidic residues" evidence="1">
    <location>
        <begin position="225"/>
        <end position="248"/>
    </location>
</feature>
<reference evidence="2 3" key="1">
    <citation type="submission" date="2023-09" db="EMBL/GenBank/DDBJ databases">
        <title>Pangenome analysis of Batrachochytrium dendrobatidis and related Chytrids.</title>
        <authorList>
            <person name="Yacoub M.N."/>
            <person name="Stajich J.E."/>
            <person name="James T.Y."/>
        </authorList>
    </citation>
    <scope>NUCLEOTIDE SEQUENCE [LARGE SCALE GENOMIC DNA]</scope>
    <source>
        <strain evidence="2 3">JEL0888</strain>
    </source>
</reference>
<feature type="compositionally biased region" description="Basic residues" evidence="1">
    <location>
        <begin position="249"/>
        <end position="266"/>
    </location>
</feature>
<dbReference type="EMBL" id="JADGIZ020000003">
    <property type="protein sequence ID" value="KAL2919251.1"/>
    <property type="molecule type" value="Genomic_DNA"/>
</dbReference>
<evidence type="ECO:0000313" key="3">
    <source>
        <dbReference type="Proteomes" id="UP001527925"/>
    </source>
</evidence>
<feature type="region of interest" description="Disordered" evidence="1">
    <location>
        <begin position="174"/>
        <end position="198"/>
    </location>
</feature>
<sequence length="547" mass="55743">MLKLASQLARGAACRTVAEAHDQVAARAQRAAECRHDKIRAIADAAVDAAAKGFSHEKLALIDLASVKQDAIDHAMVTMAAAQEAAKKAAAGEMAAAEAAAASSMSAGPAAAKTTFVTAALLAVVTEARSKMRAADAQPISESAIIEHASIALAAAVRAAERAAAALTAATNTERMPLSHVTPQNNDKEPHATAKKAAGAVSVESLTCSCGASSSTAENKAVSPSKDHAADPAAEEKQGGRRGSESSKGKKGKNAKKGKKAKKAKGKPLPACSADKVGEAVQSASEDNDEGKTVMSAPGGALAVDKPQKKDSAVCLAEAVETVGQNPAEDIAAAVTPRIATSVATEAIGDAGRNTGRSTTDAASIATASNSVGTSGACAAAVGRPNGSSDPIGKNYCAIKIAAVMRTVTPLAKAPANTAAHTNAAPSSNAAAPQSLVHTQAETQVVDMSSASSLFRSSTESQMAVARYNRFWASLPDPEGSGAKTTRRGRASAARLAPQECDHLALIKDIHHFSSGAFAWYDLQISDDDWNEVVQKYSRPLTSKDLV</sequence>
<protein>
    <submittedName>
        <fullName evidence="2">Uncharacterized protein</fullName>
    </submittedName>
</protein>
<feature type="region of interest" description="Disordered" evidence="1">
    <location>
        <begin position="213"/>
        <end position="293"/>
    </location>
</feature>
<accession>A0ABR4NI99</accession>
<name>A0ABR4NI99_9FUNG</name>
<proteinExistence type="predicted"/>
<keyword evidence="3" id="KW-1185">Reference proteome</keyword>
<evidence type="ECO:0000313" key="2">
    <source>
        <dbReference type="EMBL" id="KAL2919251.1"/>
    </source>
</evidence>
<dbReference type="Proteomes" id="UP001527925">
    <property type="component" value="Unassembled WGS sequence"/>
</dbReference>
<gene>
    <name evidence="2" type="ORF">HK105_200894</name>
</gene>
<organism evidence="2 3">
    <name type="scientific">Polyrhizophydium stewartii</name>
    <dbReference type="NCBI Taxonomy" id="2732419"/>
    <lineage>
        <taxon>Eukaryota</taxon>
        <taxon>Fungi</taxon>
        <taxon>Fungi incertae sedis</taxon>
        <taxon>Chytridiomycota</taxon>
        <taxon>Chytridiomycota incertae sedis</taxon>
        <taxon>Chytridiomycetes</taxon>
        <taxon>Rhizophydiales</taxon>
        <taxon>Rhizophydiales incertae sedis</taxon>
        <taxon>Polyrhizophydium</taxon>
    </lineage>
</organism>
<comment type="caution">
    <text evidence="2">The sequence shown here is derived from an EMBL/GenBank/DDBJ whole genome shotgun (WGS) entry which is preliminary data.</text>
</comment>